<dbReference type="EMBL" id="BT065195">
    <property type="protein sequence ID" value="ACN31071.1"/>
    <property type="molecule type" value="mRNA"/>
</dbReference>
<reference evidence="1" key="1">
    <citation type="journal article" date="2009" name="PLoS Genet.">
        <title>Sequencing, mapping, and analysis of 27,455 maize full-length cDNAs.</title>
        <authorList>
            <person name="Soderlund C."/>
            <person name="Descour A."/>
            <person name="Kudrna D."/>
            <person name="Bomhoff M."/>
            <person name="Boyd L."/>
            <person name="Currie J."/>
            <person name="Angelova A."/>
            <person name="Collura K."/>
            <person name="Wissotski M."/>
            <person name="Ashley E."/>
            <person name="Morrow D."/>
            <person name="Fernandes J."/>
            <person name="Walbot V."/>
            <person name="Yu Y."/>
        </authorList>
    </citation>
    <scope>NUCLEOTIDE SEQUENCE</scope>
    <source>
        <strain evidence="1">B73</strain>
    </source>
</reference>
<name>C0PA76_MAIZE</name>
<sequence>MDFSDLYPKSRKLHGSLLNPKGLPAKAISSCGPKTTNFFAGFPDAKHRIPSGSSGCSNGVHNVFAAPSSPFVRAFTSFSTSSSSHQGAKINLLLFRAVVNSSQELTT</sequence>
<accession>C0PA76</accession>
<reference evidence="1" key="2">
    <citation type="submission" date="2012-06" db="EMBL/GenBank/DDBJ databases">
        <authorList>
            <person name="Yu Y."/>
            <person name="Currie J."/>
            <person name="Lomeli R."/>
            <person name="Angelova A."/>
            <person name="Collura K."/>
            <person name="Wissotski M."/>
            <person name="Campos D."/>
            <person name="Kudrna D."/>
            <person name="Golser W."/>
            <person name="Ashely E."/>
            <person name="Descour A."/>
            <person name="Fernandes J."/>
            <person name="Soderlund C."/>
            <person name="Walbot V."/>
        </authorList>
    </citation>
    <scope>NUCLEOTIDE SEQUENCE</scope>
    <source>
        <strain evidence="1">B73</strain>
    </source>
</reference>
<evidence type="ECO:0000313" key="1">
    <source>
        <dbReference type="EMBL" id="ACN31071.1"/>
    </source>
</evidence>
<protein>
    <submittedName>
        <fullName evidence="1">Uncharacterized protein</fullName>
    </submittedName>
</protein>
<organism evidence="1">
    <name type="scientific">Zea mays</name>
    <name type="common">Maize</name>
    <dbReference type="NCBI Taxonomy" id="4577"/>
    <lineage>
        <taxon>Eukaryota</taxon>
        <taxon>Viridiplantae</taxon>
        <taxon>Streptophyta</taxon>
        <taxon>Embryophyta</taxon>
        <taxon>Tracheophyta</taxon>
        <taxon>Spermatophyta</taxon>
        <taxon>Magnoliopsida</taxon>
        <taxon>Liliopsida</taxon>
        <taxon>Poales</taxon>
        <taxon>Poaceae</taxon>
        <taxon>PACMAD clade</taxon>
        <taxon>Panicoideae</taxon>
        <taxon>Andropogonodae</taxon>
        <taxon>Andropogoneae</taxon>
        <taxon>Tripsacinae</taxon>
        <taxon>Zea</taxon>
    </lineage>
</organism>
<proteinExistence type="evidence at transcript level"/>
<dbReference type="AlphaFoldDB" id="C0PA76"/>